<dbReference type="AlphaFoldDB" id="A0A6M2BNV8"/>
<sequence>MSDRKSSDDVQQLLRDKRLGDLQYREFAPTHAAQLKLADSKLRPPEPGLPPVTAVPPAPAPSAALPDTPAPARSGPVAGLPSVPPRAQPSAEPRSAVHESPLNFTFERLRRQVIPARANGPLIDLQLAPRHRAAAIPRLELLQQRSLADVFSTLQHASGTRRHGS</sequence>
<name>A0A6M2BNV8_9GAMM</name>
<evidence type="ECO:0000313" key="3">
    <source>
        <dbReference type="Proteomes" id="UP000472676"/>
    </source>
</evidence>
<comment type="caution">
    <text evidence="2">The sequence shown here is derived from an EMBL/GenBank/DDBJ whole genome shotgun (WGS) entry which is preliminary data.</text>
</comment>
<protein>
    <submittedName>
        <fullName evidence="2">Uncharacterized protein</fullName>
    </submittedName>
</protein>
<reference evidence="2 3" key="1">
    <citation type="journal article" date="2014" name="Int. J. Syst. Evol. Microbiol.">
        <title>Solimonas terrae sp. nov., isolated from soil.</title>
        <authorList>
            <person name="Kim S.J."/>
            <person name="Moon J.Y."/>
            <person name="Weon H.Y."/>
            <person name="Ahn J.H."/>
            <person name="Chen W.M."/>
            <person name="Kwon S.W."/>
        </authorList>
    </citation>
    <scope>NUCLEOTIDE SEQUENCE [LARGE SCALE GENOMIC DNA]</scope>
    <source>
        <strain evidence="2 3">KIS83-12</strain>
    </source>
</reference>
<gene>
    <name evidence="2" type="ORF">G7Y85_03155</name>
</gene>
<evidence type="ECO:0000313" key="2">
    <source>
        <dbReference type="EMBL" id="NGY03749.1"/>
    </source>
</evidence>
<proteinExistence type="predicted"/>
<accession>A0A6M2BNV8</accession>
<feature type="compositionally biased region" description="Low complexity" evidence="1">
    <location>
        <begin position="61"/>
        <end position="72"/>
    </location>
</feature>
<organism evidence="2 3">
    <name type="scientific">Solimonas terrae</name>
    <dbReference type="NCBI Taxonomy" id="1396819"/>
    <lineage>
        <taxon>Bacteria</taxon>
        <taxon>Pseudomonadati</taxon>
        <taxon>Pseudomonadota</taxon>
        <taxon>Gammaproteobacteria</taxon>
        <taxon>Nevskiales</taxon>
        <taxon>Nevskiaceae</taxon>
        <taxon>Solimonas</taxon>
    </lineage>
</organism>
<keyword evidence="3" id="KW-1185">Reference proteome</keyword>
<dbReference type="EMBL" id="JAAMOW010000001">
    <property type="protein sequence ID" value="NGY03749.1"/>
    <property type="molecule type" value="Genomic_DNA"/>
</dbReference>
<dbReference type="RefSeq" id="WP_166251506.1">
    <property type="nucleotide sequence ID" value="NZ_JAAMOW010000001.1"/>
</dbReference>
<feature type="region of interest" description="Disordered" evidence="1">
    <location>
        <begin position="1"/>
        <end position="101"/>
    </location>
</feature>
<dbReference type="Proteomes" id="UP000472676">
    <property type="component" value="Unassembled WGS sequence"/>
</dbReference>
<evidence type="ECO:0000256" key="1">
    <source>
        <dbReference type="SAM" id="MobiDB-lite"/>
    </source>
</evidence>
<feature type="compositionally biased region" description="Pro residues" evidence="1">
    <location>
        <begin position="45"/>
        <end position="60"/>
    </location>
</feature>
<feature type="compositionally biased region" description="Basic and acidic residues" evidence="1">
    <location>
        <begin position="1"/>
        <end position="24"/>
    </location>
</feature>